<feature type="domain" description="G-protein coupled receptors family 1 profile" evidence="11">
    <location>
        <begin position="44"/>
        <end position="319"/>
    </location>
</feature>
<keyword evidence="7" id="KW-0675">Receptor</keyword>
<keyword evidence="12" id="KW-1185">Reference proteome</keyword>
<feature type="region of interest" description="Disordered" evidence="9">
    <location>
        <begin position="338"/>
        <end position="376"/>
    </location>
</feature>
<keyword evidence="6 10" id="KW-0472">Membrane</keyword>
<evidence type="ECO:0000313" key="12">
    <source>
        <dbReference type="Proteomes" id="UP001652624"/>
    </source>
</evidence>
<dbReference type="InterPro" id="IPR000276">
    <property type="entry name" value="GPCR_Rhodpsn"/>
</dbReference>
<evidence type="ECO:0000256" key="3">
    <source>
        <dbReference type="ARBA" id="ARBA00022692"/>
    </source>
</evidence>
<dbReference type="InterPro" id="IPR017452">
    <property type="entry name" value="GPCR_Rhodpsn_7TM"/>
</dbReference>
<dbReference type="PRINTS" id="PR01157">
    <property type="entry name" value="P2YPURNOCPTR"/>
</dbReference>
<evidence type="ECO:0000256" key="1">
    <source>
        <dbReference type="ARBA" id="ARBA00004651"/>
    </source>
</evidence>
<evidence type="ECO:0000256" key="5">
    <source>
        <dbReference type="ARBA" id="ARBA00023040"/>
    </source>
</evidence>
<evidence type="ECO:0000259" key="11">
    <source>
        <dbReference type="PROSITE" id="PS50262"/>
    </source>
</evidence>
<evidence type="ECO:0000256" key="10">
    <source>
        <dbReference type="SAM" id="Phobius"/>
    </source>
</evidence>
<dbReference type="PANTHER" id="PTHR24231:SF46">
    <property type="entry name" value="P2Y PURINOCEPTOR 11"/>
    <property type="match status" value="1"/>
</dbReference>
<reference evidence="13" key="1">
    <citation type="submission" date="2025-08" db="UniProtKB">
        <authorList>
            <consortium name="RefSeq"/>
        </authorList>
    </citation>
    <scope>IDENTIFICATION</scope>
</reference>
<evidence type="ECO:0000256" key="8">
    <source>
        <dbReference type="ARBA" id="ARBA00023224"/>
    </source>
</evidence>
<organism evidence="12 13">
    <name type="scientific">Erinaceus europaeus</name>
    <name type="common">Western European hedgehog</name>
    <dbReference type="NCBI Taxonomy" id="9365"/>
    <lineage>
        <taxon>Eukaryota</taxon>
        <taxon>Metazoa</taxon>
        <taxon>Chordata</taxon>
        <taxon>Craniata</taxon>
        <taxon>Vertebrata</taxon>
        <taxon>Euteleostomi</taxon>
        <taxon>Mammalia</taxon>
        <taxon>Eutheria</taxon>
        <taxon>Laurasiatheria</taxon>
        <taxon>Eulipotyphla</taxon>
        <taxon>Erinaceidae</taxon>
        <taxon>Erinaceinae</taxon>
        <taxon>Erinaceus</taxon>
    </lineage>
</organism>
<dbReference type="PROSITE" id="PS50262">
    <property type="entry name" value="G_PROTEIN_RECEP_F1_2"/>
    <property type="match status" value="1"/>
</dbReference>
<comment type="subcellular location">
    <subcellularLocation>
        <location evidence="1">Cell membrane</location>
        <topology evidence="1">Multi-pass membrane protein</topology>
    </subcellularLocation>
</comment>
<accession>A0ABM3WM89</accession>
<keyword evidence="5" id="KW-0297">G-protein coupled receptor</keyword>
<evidence type="ECO:0000256" key="7">
    <source>
        <dbReference type="ARBA" id="ARBA00023170"/>
    </source>
</evidence>
<feature type="transmembrane region" description="Helical" evidence="10">
    <location>
        <begin position="205"/>
        <end position="226"/>
    </location>
</feature>
<feature type="transmembrane region" description="Helical" evidence="10">
    <location>
        <begin position="145"/>
        <end position="164"/>
    </location>
</feature>
<feature type="transmembrane region" description="Helical" evidence="10">
    <location>
        <begin position="106"/>
        <end position="125"/>
    </location>
</feature>
<evidence type="ECO:0000256" key="9">
    <source>
        <dbReference type="SAM" id="MobiDB-lite"/>
    </source>
</evidence>
<protein>
    <submittedName>
        <fullName evidence="13">P2Y purinoceptor 11</fullName>
    </submittedName>
</protein>
<dbReference type="RefSeq" id="XP_060037688.1">
    <property type="nucleotide sequence ID" value="XM_060181705.1"/>
</dbReference>
<keyword evidence="8" id="KW-0807">Transducer</keyword>
<dbReference type="GeneID" id="132535547"/>
<proteinExistence type="predicted"/>
<dbReference type="Gene3D" id="1.20.1070.10">
    <property type="entry name" value="Rhodopsin 7-helix transmembrane proteins"/>
    <property type="match status" value="1"/>
</dbReference>
<dbReference type="Proteomes" id="UP001652624">
    <property type="component" value="Chromosome 23"/>
</dbReference>
<name>A0ABM3WM89_ERIEU</name>
<keyword evidence="4 10" id="KW-1133">Transmembrane helix</keyword>
<gene>
    <name evidence="13" type="primary">P2RY11</name>
</gene>
<evidence type="ECO:0000256" key="2">
    <source>
        <dbReference type="ARBA" id="ARBA00022475"/>
    </source>
</evidence>
<dbReference type="Pfam" id="PF00001">
    <property type="entry name" value="7tm_1"/>
    <property type="match status" value="1"/>
</dbReference>
<evidence type="ECO:0000313" key="13">
    <source>
        <dbReference type="RefSeq" id="XP_060037688.1"/>
    </source>
</evidence>
<evidence type="ECO:0000256" key="6">
    <source>
        <dbReference type="ARBA" id="ARBA00023136"/>
    </source>
</evidence>
<keyword evidence="2" id="KW-1003">Cell membrane</keyword>
<dbReference type="SUPFAM" id="SSF81321">
    <property type="entry name" value="Family A G protein-coupled receptor-like"/>
    <property type="match status" value="1"/>
</dbReference>
<sequence length="376" mass="40071">MATTDAPSWSCPSNVSLLVDRILGDLQRPLWPLLLLEFGVSAGGNGVALWRLWRWGARPWAPPAVLSAQLALSHLLLALTLPPQAAYLAPPKHWRHGAIACRLERFLAAANVLGGAVFTAAIGLTRYLGVAHPFFTRGRLRPRHAWAASAGGWALSALLAAPTLHFSRLQDSRCSGPGFFENHTCIKCLDSAGDHHLEAFQAYRLALAVLGCGVPLLITVASWGGLVRALVRSPGLARAEKLRVGALVAAGGALFAGSYVPYHALLLLNLGARRAWLHRCRGFEDEAQVVRLLDRGTYAGYQVSRVLLPLAGCLHPLLYLAAVPGLCGGASQPPAAPAPDRLLWKQGSVSEAPPPGPLLWKQGGADTRGPQHLRGT</sequence>
<feature type="transmembrane region" description="Helical" evidence="10">
    <location>
        <begin position="246"/>
        <end position="271"/>
    </location>
</feature>
<keyword evidence="3 10" id="KW-0812">Transmembrane</keyword>
<evidence type="ECO:0000256" key="4">
    <source>
        <dbReference type="ARBA" id="ARBA00022989"/>
    </source>
</evidence>
<dbReference type="PANTHER" id="PTHR24231">
    <property type="entry name" value="PURINOCEPTOR-RELATED G-PROTEIN COUPLED RECEPTOR"/>
    <property type="match status" value="1"/>
</dbReference>